<sequence length="356" mass="40372">MFSSDNLLVFNENQEKYIRHLNLPLIKIQGQQRILSSRILFIGAGGLASSSLLYLAAAGVGTIGIIDDDVVDISNLQRQVIHDENSIGMLKAKSAREVINKLNKNCKVIIYLCKLNSDNALKIMKNYNLIIDCTDNIKTRNIIDNGCSILNLPYVYGAISQFVGHISVLHFQNDLSYSDIMCGNNNIKDCNNSGVLSLLPGMIGLFQSSEVIKIILGIPNSLSKSLMIYSVLDIKLQNLLLKKKKKDLSKRRYKIKNDYEQQNSFNDIKKILSSQHLIIDIRDSYTSMIRPIHNAINIQIDNLINDTSLDFIKSKAIDYSIYVYCDDELKTNLAIKLLKKHQIQATKYYRNVNSYR</sequence>
<dbReference type="GO" id="GO:0005829">
    <property type="term" value="C:cytosol"/>
    <property type="evidence" value="ECO:0007669"/>
    <property type="project" value="TreeGrafter"/>
</dbReference>
<gene>
    <name evidence="2" type="primary">moeB</name>
    <name evidence="2" type="ORF">Psor_007</name>
</gene>
<proteinExistence type="predicted"/>
<dbReference type="InterPro" id="IPR000594">
    <property type="entry name" value="ThiF_NAD_FAD-bd"/>
</dbReference>
<dbReference type="GO" id="GO:0008641">
    <property type="term" value="F:ubiquitin-like modifier activating enzyme activity"/>
    <property type="evidence" value="ECO:0007669"/>
    <property type="project" value="InterPro"/>
</dbReference>
<dbReference type="Pfam" id="PF00899">
    <property type="entry name" value="ThiF"/>
    <property type="match status" value="1"/>
</dbReference>
<dbReference type="Gene3D" id="3.40.50.720">
    <property type="entry name" value="NAD(P)-binding Rossmann-like Domain"/>
    <property type="match status" value="1"/>
</dbReference>
<dbReference type="Gene3D" id="3.40.250.10">
    <property type="entry name" value="Rhodanese-like domain"/>
    <property type="match status" value="1"/>
</dbReference>
<dbReference type="GO" id="GO:0008146">
    <property type="term" value="F:sulfotransferase activity"/>
    <property type="evidence" value="ECO:0007669"/>
    <property type="project" value="TreeGrafter"/>
</dbReference>
<dbReference type="AlphaFoldDB" id="A0A1C9CDN7"/>
<keyword evidence="2" id="KW-0934">Plastid</keyword>
<evidence type="ECO:0000313" key="2">
    <source>
        <dbReference type="EMBL" id="AOM66482.1"/>
    </source>
</evidence>
<dbReference type="SUPFAM" id="SSF69572">
    <property type="entry name" value="Activating enzymes of the ubiquitin-like proteins"/>
    <property type="match status" value="1"/>
</dbReference>
<dbReference type="InterPro" id="IPR036873">
    <property type="entry name" value="Rhodanese-like_dom_sf"/>
</dbReference>
<reference evidence="2" key="1">
    <citation type="journal article" date="2016" name="BMC Biol.">
        <title>Parallel evolution of highly conserved plastid genome architecture in red seaweeds and seed plants.</title>
        <authorList>
            <person name="Lee J."/>
            <person name="Cho C.H."/>
            <person name="Park S.I."/>
            <person name="Choi J.W."/>
            <person name="Song H.S."/>
            <person name="West J.A."/>
            <person name="Bhattacharya D."/>
            <person name="Yoon H.S."/>
        </authorList>
    </citation>
    <scope>NUCLEOTIDE SEQUENCE</scope>
</reference>
<dbReference type="PANTHER" id="PTHR10953">
    <property type="entry name" value="UBIQUITIN-ACTIVATING ENZYME E1"/>
    <property type="match status" value="1"/>
</dbReference>
<dbReference type="EMBL" id="KX284720">
    <property type="protein sequence ID" value="AOM66482.1"/>
    <property type="molecule type" value="Genomic_DNA"/>
</dbReference>
<geneLocation type="plastid" evidence="2"/>
<organism evidence="2">
    <name type="scientific">Porphyridium sordidum</name>
    <name type="common">Red alga</name>
    <dbReference type="NCBI Taxonomy" id="28024"/>
    <lineage>
        <taxon>Eukaryota</taxon>
        <taxon>Rhodophyta</taxon>
        <taxon>Bangiophyceae</taxon>
        <taxon>Porphyridiales</taxon>
        <taxon>Porphyridiaceae</taxon>
        <taxon>Porphyridium</taxon>
    </lineage>
</organism>
<dbReference type="CDD" id="cd00757">
    <property type="entry name" value="ThiF_MoeB_HesA_family"/>
    <property type="match status" value="1"/>
</dbReference>
<dbReference type="InterPro" id="IPR045886">
    <property type="entry name" value="ThiF/MoeB/HesA"/>
</dbReference>
<dbReference type="GeneID" id="29073619"/>
<dbReference type="GO" id="GO:0016779">
    <property type="term" value="F:nucleotidyltransferase activity"/>
    <property type="evidence" value="ECO:0007669"/>
    <property type="project" value="TreeGrafter"/>
</dbReference>
<feature type="domain" description="THIF-type NAD/FAD binding fold" evidence="1">
    <location>
        <begin position="17"/>
        <end position="247"/>
    </location>
</feature>
<protein>
    <submittedName>
        <fullName evidence="2">Molybdopterin biosynthesis protein</fullName>
    </submittedName>
</protein>
<dbReference type="GO" id="GO:0004792">
    <property type="term" value="F:thiosulfate-cyanide sulfurtransferase activity"/>
    <property type="evidence" value="ECO:0007669"/>
    <property type="project" value="TreeGrafter"/>
</dbReference>
<accession>A0A1C9CDN7</accession>
<dbReference type="RefSeq" id="YP_009297139.1">
    <property type="nucleotide sequence ID" value="NC_031175.1"/>
</dbReference>
<name>A0A1C9CDN7_PORSO</name>
<dbReference type="PANTHER" id="PTHR10953:SF102">
    <property type="entry name" value="ADENYLYLTRANSFERASE AND SULFURTRANSFERASE MOCS3"/>
    <property type="match status" value="1"/>
</dbReference>
<dbReference type="SUPFAM" id="SSF52821">
    <property type="entry name" value="Rhodanese/Cell cycle control phosphatase"/>
    <property type="match status" value="1"/>
</dbReference>
<evidence type="ECO:0000259" key="1">
    <source>
        <dbReference type="Pfam" id="PF00899"/>
    </source>
</evidence>
<dbReference type="InterPro" id="IPR035985">
    <property type="entry name" value="Ubiquitin-activating_enz"/>
</dbReference>